<evidence type="ECO:0000256" key="4">
    <source>
        <dbReference type="ARBA" id="ARBA00022692"/>
    </source>
</evidence>
<name>A0A5S9IKW9_UABAM</name>
<evidence type="ECO:0000256" key="6">
    <source>
        <dbReference type="ARBA" id="ARBA00023136"/>
    </source>
</evidence>
<dbReference type="GO" id="GO:0005886">
    <property type="term" value="C:plasma membrane"/>
    <property type="evidence" value="ECO:0007669"/>
    <property type="project" value="UniProtKB-SubCell"/>
</dbReference>
<evidence type="ECO:0000256" key="1">
    <source>
        <dbReference type="ARBA" id="ARBA00004162"/>
    </source>
</evidence>
<keyword evidence="9" id="KW-1185">Reference proteome</keyword>
<evidence type="ECO:0000256" key="3">
    <source>
        <dbReference type="ARBA" id="ARBA00022475"/>
    </source>
</evidence>
<protein>
    <submittedName>
        <fullName evidence="8">Biopolymer transporter ExbD/TolR</fullName>
    </submittedName>
</protein>
<organism evidence="8 9">
    <name type="scientific">Uabimicrobium amorphum</name>
    <dbReference type="NCBI Taxonomy" id="2596890"/>
    <lineage>
        <taxon>Bacteria</taxon>
        <taxon>Pseudomonadati</taxon>
        <taxon>Planctomycetota</taxon>
        <taxon>Candidatus Uabimicrobiia</taxon>
        <taxon>Candidatus Uabimicrobiales</taxon>
        <taxon>Candidatus Uabimicrobiaceae</taxon>
        <taxon>Candidatus Uabimicrobium</taxon>
    </lineage>
</organism>
<keyword evidence="6" id="KW-0472">Membrane</keyword>
<dbReference type="Gene3D" id="3.30.420.270">
    <property type="match status" value="1"/>
</dbReference>
<dbReference type="KEGG" id="uam:UABAM_01947"/>
<dbReference type="PANTHER" id="PTHR30558">
    <property type="entry name" value="EXBD MEMBRANE COMPONENT OF PMF-DRIVEN MACROMOLECULE IMPORT SYSTEM"/>
    <property type="match status" value="1"/>
</dbReference>
<dbReference type="GO" id="GO:0015031">
    <property type="term" value="P:protein transport"/>
    <property type="evidence" value="ECO:0007669"/>
    <property type="project" value="UniProtKB-KW"/>
</dbReference>
<evidence type="ECO:0000256" key="2">
    <source>
        <dbReference type="ARBA" id="ARBA00005811"/>
    </source>
</evidence>
<comment type="similarity">
    <text evidence="2 7">Belongs to the ExbD/TolR family.</text>
</comment>
<dbReference type="Pfam" id="PF02472">
    <property type="entry name" value="ExbD"/>
    <property type="match status" value="1"/>
</dbReference>
<keyword evidence="7" id="KW-0653">Protein transport</keyword>
<proteinExistence type="inferred from homology"/>
<evidence type="ECO:0000256" key="5">
    <source>
        <dbReference type="ARBA" id="ARBA00022989"/>
    </source>
</evidence>
<evidence type="ECO:0000256" key="7">
    <source>
        <dbReference type="RuleBase" id="RU003879"/>
    </source>
</evidence>
<dbReference type="EMBL" id="AP019860">
    <property type="protein sequence ID" value="BBM83594.1"/>
    <property type="molecule type" value="Genomic_DNA"/>
</dbReference>
<accession>A0A5S9IKW9</accession>
<keyword evidence="3" id="KW-1003">Cell membrane</keyword>
<dbReference type="GO" id="GO:0022857">
    <property type="term" value="F:transmembrane transporter activity"/>
    <property type="evidence" value="ECO:0007669"/>
    <property type="project" value="InterPro"/>
</dbReference>
<reference evidence="8 9" key="1">
    <citation type="submission" date="2019-08" db="EMBL/GenBank/DDBJ databases">
        <title>Complete genome sequence of Candidatus Uab amorphum.</title>
        <authorList>
            <person name="Shiratori T."/>
            <person name="Suzuki S."/>
            <person name="Kakizawa Y."/>
            <person name="Ishida K."/>
        </authorList>
    </citation>
    <scope>NUCLEOTIDE SEQUENCE [LARGE SCALE GENOMIC DNA]</scope>
    <source>
        <strain evidence="8 9">SRT547</strain>
    </source>
</reference>
<keyword evidence="4 7" id="KW-0812">Transmembrane</keyword>
<gene>
    <name evidence="8" type="ORF">UABAM_01947</name>
</gene>
<sequence length="128" mass="14406">MSTEMMVDVLFILLIFFILISNIKKDSVKIKAAKVDKQKSAGSDKKTKEYVLTIDKKNNIYFNNKKISMKELLASLKKAKKDTPKDHNPVIMLRTDASSSSGNLLEVFLYLDQAGLSDNVQCEIDSKS</sequence>
<comment type="subcellular location">
    <subcellularLocation>
        <location evidence="1">Cell membrane</location>
        <topology evidence="1">Single-pass membrane protein</topology>
    </subcellularLocation>
    <subcellularLocation>
        <location evidence="7">Cell membrane</location>
        <topology evidence="7">Single-pass type II membrane protein</topology>
    </subcellularLocation>
</comment>
<dbReference type="InterPro" id="IPR003400">
    <property type="entry name" value="ExbD"/>
</dbReference>
<evidence type="ECO:0000313" key="9">
    <source>
        <dbReference type="Proteomes" id="UP000326354"/>
    </source>
</evidence>
<evidence type="ECO:0000313" key="8">
    <source>
        <dbReference type="EMBL" id="BBM83594.1"/>
    </source>
</evidence>
<keyword evidence="5" id="KW-1133">Transmembrane helix</keyword>
<dbReference type="Proteomes" id="UP000326354">
    <property type="component" value="Chromosome"/>
</dbReference>
<dbReference type="AlphaFoldDB" id="A0A5S9IKW9"/>
<keyword evidence="7" id="KW-0813">Transport</keyword>